<organism evidence="14 15">
    <name type="scientific">Rhizobium tropici</name>
    <dbReference type="NCBI Taxonomy" id="398"/>
    <lineage>
        <taxon>Bacteria</taxon>
        <taxon>Pseudomonadati</taxon>
        <taxon>Pseudomonadota</taxon>
        <taxon>Alphaproteobacteria</taxon>
        <taxon>Hyphomicrobiales</taxon>
        <taxon>Rhizobiaceae</taxon>
        <taxon>Rhizobium/Agrobacterium group</taxon>
        <taxon>Rhizobium</taxon>
    </lineage>
</organism>
<keyword evidence="9" id="KW-0902">Two-component regulatory system</keyword>
<dbReference type="Pfam" id="PF00672">
    <property type="entry name" value="HAMP"/>
    <property type="match status" value="1"/>
</dbReference>
<name>A0A5B0WEE6_RHITR</name>
<dbReference type="PANTHER" id="PTHR45436">
    <property type="entry name" value="SENSOR HISTIDINE KINASE YKOH"/>
    <property type="match status" value="1"/>
</dbReference>
<evidence type="ECO:0000256" key="8">
    <source>
        <dbReference type="ARBA" id="ARBA00022989"/>
    </source>
</evidence>
<evidence type="ECO:0000313" key="15">
    <source>
        <dbReference type="Proteomes" id="UP000323608"/>
    </source>
</evidence>
<evidence type="ECO:0000259" key="13">
    <source>
        <dbReference type="PROSITE" id="PS50885"/>
    </source>
</evidence>
<dbReference type="GO" id="GO:0000155">
    <property type="term" value="F:phosphorelay sensor kinase activity"/>
    <property type="evidence" value="ECO:0007669"/>
    <property type="project" value="InterPro"/>
</dbReference>
<evidence type="ECO:0000256" key="2">
    <source>
        <dbReference type="ARBA" id="ARBA00004370"/>
    </source>
</evidence>
<sequence>MLIVALIAFIVTYLGITIYYVWVEQWLYPDIDETKWQISDFVLIGIILAIGLMVASIAGWRLTKTIVEPLEAVASAARAIAEGDFTTRAPKVRSAFHEAHALVEDFNSMAERLSKAEAELKYSNSSIAHELRTPLTILRGRLQGLLDGTFEPSSDLYVRLIAHVDDLSTIVDELRTLALSSAGKLDLELDTVDLPSEVRGILESIAEELRRAGITLERYFAPAVSSADRTKIRQAVLALLENCRRYAPGSKVELHTGQTSDYAFIRIADNGPGLKDTGRERAFERFWRADESRTRALGGSGLGLSVVRGIAIAHGGEALIVDQQGPGLAIEIRLPLKQVQT</sequence>
<dbReference type="InterPro" id="IPR003661">
    <property type="entry name" value="HisK_dim/P_dom"/>
</dbReference>
<feature type="transmembrane region" description="Helical" evidence="11">
    <location>
        <begin position="42"/>
        <end position="60"/>
    </location>
</feature>
<dbReference type="Gene3D" id="3.30.565.10">
    <property type="entry name" value="Histidine kinase-like ATPase, C-terminal domain"/>
    <property type="match status" value="1"/>
</dbReference>
<keyword evidence="6 11" id="KW-0812">Transmembrane</keyword>
<keyword evidence="4" id="KW-0597">Phosphoprotein</keyword>
<evidence type="ECO:0000256" key="4">
    <source>
        <dbReference type="ARBA" id="ARBA00022553"/>
    </source>
</evidence>
<evidence type="ECO:0000256" key="11">
    <source>
        <dbReference type="SAM" id="Phobius"/>
    </source>
</evidence>
<dbReference type="SUPFAM" id="SSF55874">
    <property type="entry name" value="ATPase domain of HSP90 chaperone/DNA topoisomerase II/histidine kinase"/>
    <property type="match status" value="1"/>
</dbReference>
<accession>A0A5B0WEE6</accession>
<dbReference type="Pfam" id="PF02518">
    <property type="entry name" value="HATPase_c"/>
    <property type="match status" value="1"/>
</dbReference>
<dbReference type="SMART" id="SM00387">
    <property type="entry name" value="HATPase_c"/>
    <property type="match status" value="1"/>
</dbReference>
<dbReference type="InterPro" id="IPR004358">
    <property type="entry name" value="Sig_transdc_His_kin-like_C"/>
</dbReference>
<feature type="transmembrane region" description="Helical" evidence="11">
    <location>
        <begin position="5"/>
        <end position="22"/>
    </location>
</feature>
<dbReference type="CDD" id="cd00082">
    <property type="entry name" value="HisKA"/>
    <property type="match status" value="1"/>
</dbReference>
<dbReference type="Gene3D" id="6.10.340.10">
    <property type="match status" value="1"/>
</dbReference>
<protein>
    <recommendedName>
        <fullName evidence="3">histidine kinase</fullName>
        <ecNumber evidence="3">2.7.13.3</ecNumber>
    </recommendedName>
</protein>
<evidence type="ECO:0000259" key="12">
    <source>
        <dbReference type="PROSITE" id="PS50109"/>
    </source>
</evidence>
<keyword evidence="7" id="KW-0418">Kinase</keyword>
<evidence type="ECO:0000256" key="1">
    <source>
        <dbReference type="ARBA" id="ARBA00000085"/>
    </source>
</evidence>
<dbReference type="PROSITE" id="PS50109">
    <property type="entry name" value="HIS_KIN"/>
    <property type="match status" value="1"/>
</dbReference>
<feature type="domain" description="HAMP" evidence="13">
    <location>
        <begin position="64"/>
        <end position="118"/>
    </location>
</feature>
<evidence type="ECO:0000256" key="3">
    <source>
        <dbReference type="ARBA" id="ARBA00012438"/>
    </source>
</evidence>
<dbReference type="GO" id="GO:0005886">
    <property type="term" value="C:plasma membrane"/>
    <property type="evidence" value="ECO:0007669"/>
    <property type="project" value="TreeGrafter"/>
</dbReference>
<dbReference type="SMART" id="SM00304">
    <property type="entry name" value="HAMP"/>
    <property type="match status" value="1"/>
</dbReference>
<gene>
    <name evidence="14" type="ORF">FP026_04995</name>
</gene>
<feature type="domain" description="Histidine kinase" evidence="12">
    <location>
        <begin position="126"/>
        <end position="338"/>
    </location>
</feature>
<keyword evidence="8 11" id="KW-1133">Transmembrane helix</keyword>
<dbReference type="InterPro" id="IPR050428">
    <property type="entry name" value="TCS_sensor_his_kinase"/>
</dbReference>
<dbReference type="SUPFAM" id="SSF47384">
    <property type="entry name" value="Homodimeric domain of signal transducing histidine kinase"/>
    <property type="match status" value="1"/>
</dbReference>
<dbReference type="Gene3D" id="1.10.287.130">
    <property type="match status" value="1"/>
</dbReference>
<dbReference type="AlphaFoldDB" id="A0A5B0WEE6"/>
<dbReference type="InterPro" id="IPR005467">
    <property type="entry name" value="His_kinase_dom"/>
</dbReference>
<dbReference type="EMBL" id="VNIP01000003">
    <property type="protein sequence ID" value="KAA1184898.1"/>
    <property type="molecule type" value="Genomic_DNA"/>
</dbReference>
<dbReference type="SUPFAM" id="SSF158472">
    <property type="entry name" value="HAMP domain-like"/>
    <property type="match status" value="1"/>
</dbReference>
<evidence type="ECO:0000313" key="14">
    <source>
        <dbReference type="EMBL" id="KAA1184898.1"/>
    </source>
</evidence>
<evidence type="ECO:0000256" key="6">
    <source>
        <dbReference type="ARBA" id="ARBA00022692"/>
    </source>
</evidence>
<dbReference type="InterPro" id="IPR003594">
    <property type="entry name" value="HATPase_dom"/>
</dbReference>
<dbReference type="OrthoDB" id="9809766at2"/>
<dbReference type="PROSITE" id="PS50885">
    <property type="entry name" value="HAMP"/>
    <property type="match status" value="1"/>
</dbReference>
<evidence type="ECO:0000256" key="9">
    <source>
        <dbReference type="ARBA" id="ARBA00023012"/>
    </source>
</evidence>
<dbReference type="InterPro" id="IPR003660">
    <property type="entry name" value="HAMP_dom"/>
</dbReference>
<proteinExistence type="predicted"/>
<comment type="subcellular location">
    <subcellularLocation>
        <location evidence="2">Membrane</location>
    </subcellularLocation>
</comment>
<comment type="caution">
    <text evidence="14">The sequence shown here is derived from an EMBL/GenBank/DDBJ whole genome shotgun (WGS) entry which is preliminary data.</text>
</comment>
<dbReference type="PRINTS" id="PR00344">
    <property type="entry name" value="BCTRLSENSOR"/>
</dbReference>
<reference evidence="14 15" key="1">
    <citation type="submission" date="2019-07" db="EMBL/GenBank/DDBJ databases">
        <title>The Draft Genome Sequence of Rhizobium tropici SARCC-755 Associated with Superior Nodulation on Pigeonpea (Cajanus cajan (L.) Millsp.).</title>
        <authorList>
            <person name="Bopape F.L."/>
            <person name="Hassen A.I."/>
            <person name="Swanevelder Z.H."/>
            <person name="Gwata E.T."/>
        </authorList>
    </citation>
    <scope>NUCLEOTIDE SEQUENCE [LARGE SCALE GENOMIC DNA]</scope>
    <source>
        <strain evidence="14 15">SARCC-755</strain>
    </source>
</reference>
<evidence type="ECO:0000256" key="5">
    <source>
        <dbReference type="ARBA" id="ARBA00022679"/>
    </source>
</evidence>
<dbReference type="InterPro" id="IPR036097">
    <property type="entry name" value="HisK_dim/P_sf"/>
</dbReference>
<evidence type="ECO:0000256" key="7">
    <source>
        <dbReference type="ARBA" id="ARBA00022777"/>
    </source>
</evidence>
<dbReference type="Proteomes" id="UP000323608">
    <property type="component" value="Unassembled WGS sequence"/>
</dbReference>
<dbReference type="SMART" id="SM00388">
    <property type="entry name" value="HisKA"/>
    <property type="match status" value="1"/>
</dbReference>
<keyword evidence="5" id="KW-0808">Transferase</keyword>
<keyword evidence="10 11" id="KW-0472">Membrane</keyword>
<comment type="catalytic activity">
    <reaction evidence="1">
        <text>ATP + protein L-histidine = ADP + protein N-phospho-L-histidine.</text>
        <dbReference type="EC" id="2.7.13.3"/>
    </reaction>
</comment>
<dbReference type="PANTHER" id="PTHR45436:SF5">
    <property type="entry name" value="SENSOR HISTIDINE KINASE TRCS"/>
    <property type="match status" value="1"/>
</dbReference>
<dbReference type="Pfam" id="PF00512">
    <property type="entry name" value="HisKA"/>
    <property type="match status" value="1"/>
</dbReference>
<dbReference type="InterPro" id="IPR036890">
    <property type="entry name" value="HATPase_C_sf"/>
</dbReference>
<evidence type="ECO:0000256" key="10">
    <source>
        <dbReference type="ARBA" id="ARBA00023136"/>
    </source>
</evidence>
<dbReference type="EC" id="2.7.13.3" evidence="3"/>